<dbReference type="InterPro" id="IPR034170">
    <property type="entry name" value="Retropepsin-like_cat_dom"/>
</dbReference>
<evidence type="ECO:0000256" key="13">
    <source>
        <dbReference type="ARBA" id="ARBA00022833"/>
    </source>
</evidence>
<evidence type="ECO:0000256" key="20">
    <source>
        <dbReference type="PROSITE-ProRule" id="PRU00450"/>
    </source>
</evidence>
<dbReference type="InterPro" id="IPR002156">
    <property type="entry name" value="RNaseH_domain"/>
</dbReference>
<dbReference type="SUPFAM" id="SSF50122">
    <property type="entry name" value="DNA-binding domain of retroviral integrase"/>
    <property type="match status" value="1"/>
</dbReference>
<evidence type="ECO:0000313" key="31">
    <source>
        <dbReference type="Proteomes" id="UP001333110"/>
    </source>
</evidence>
<dbReference type="InterPro" id="IPR003308">
    <property type="entry name" value="Integrase_Zn-bd_dom_N"/>
</dbReference>
<dbReference type="PROSITE" id="PS50994">
    <property type="entry name" value="INTEGRASE"/>
    <property type="match status" value="1"/>
</dbReference>
<dbReference type="InterPro" id="IPR008916">
    <property type="entry name" value="Retrov_capsid_C"/>
</dbReference>
<dbReference type="PANTHER" id="PTHR41694:SF3">
    <property type="entry name" value="RNA-DIRECTED DNA POLYMERASE-RELATED"/>
    <property type="match status" value="1"/>
</dbReference>
<evidence type="ECO:0000256" key="16">
    <source>
        <dbReference type="ARBA" id="ARBA00022918"/>
    </source>
</evidence>
<dbReference type="PROSITE" id="PS50876">
    <property type="entry name" value="ZF_INTEGRASE"/>
    <property type="match status" value="1"/>
</dbReference>
<evidence type="ECO:0000256" key="17">
    <source>
        <dbReference type="ARBA" id="ARBA00022932"/>
    </source>
</evidence>
<dbReference type="Pfam" id="PF00552">
    <property type="entry name" value="IN_DBD_C"/>
    <property type="match status" value="1"/>
</dbReference>
<evidence type="ECO:0000259" key="29">
    <source>
        <dbReference type="PROSITE" id="PS51027"/>
    </source>
</evidence>
<dbReference type="PROSITE" id="PS00141">
    <property type="entry name" value="ASP_PROTEASE"/>
    <property type="match status" value="1"/>
</dbReference>
<dbReference type="Gene3D" id="2.30.30.10">
    <property type="entry name" value="Integrase, C-terminal domain superfamily, retroviral"/>
    <property type="match status" value="1"/>
</dbReference>
<dbReference type="SUPFAM" id="SSF53098">
    <property type="entry name" value="Ribonuclease H-like"/>
    <property type="match status" value="1"/>
</dbReference>
<evidence type="ECO:0000256" key="6">
    <source>
        <dbReference type="ARBA" id="ARBA00022722"/>
    </source>
</evidence>
<feature type="DNA-binding region" description="Integrase-type" evidence="21">
    <location>
        <begin position="1199"/>
        <end position="1246"/>
    </location>
</feature>
<keyword evidence="10" id="KW-0255">Endonuclease</keyword>
<dbReference type="SMART" id="SM00343">
    <property type="entry name" value="ZnF_C2HC"/>
    <property type="match status" value="2"/>
</dbReference>
<feature type="compositionally biased region" description="Basic and acidic residues" evidence="22">
    <location>
        <begin position="1267"/>
        <end position="1283"/>
    </location>
</feature>
<evidence type="ECO:0000256" key="8">
    <source>
        <dbReference type="ARBA" id="ARBA00022750"/>
    </source>
</evidence>
<keyword evidence="18" id="KW-0238">DNA-binding</keyword>
<dbReference type="Gene3D" id="3.30.70.270">
    <property type="match status" value="2"/>
</dbReference>
<dbReference type="InterPro" id="IPR033704">
    <property type="entry name" value="dUTPase_trimeric"/>
</dbReference>
<sequence length="1283" mass="143451">MSFIDKLKEAIEKQVENEAAREVLLMKLAVENANVDCKRVLQTLRNPNLVEMMEACQKVGSFEHQAQAMASAFEALRFDNRACFGCGKTGHFKRNCPNVNQIQNSGPGVCLRCGKGRHYANQCRSKWGKLPNQREPVARTDTSASASHDNSNGLRGRTAGSARMDVTTDAEVIIEDQTVHRAPLNARGPLGGSLSALLLGRSSVTLKGLFVLPGVIDADYEGQIQAMIWTPSPPVVIPKGSRIAQLVPFRSQVPVTDSVKRGKGGFGSTGTPLILWAQTVQSQRPMLTCTLSNGQGMPRTIKLQGMIDTGADVTVISKAKWPQGWPIKEVASALSGTGGTTTSYQSVYMIQVIGPEGQVSATRPFVVAVPLILWGRDVLSSWGVTIARPTIPLQWLTNEPVWVDQWPLTNEKIRALNDLVQEQLQQGHIVPTTSPWNTPVFVIKKKSGKWRLLHDLRQINAVIESMGALQPGLPSPTMIPANWPIIVMDLKDCFFTIPLASQDCPRFAFSVPSINNSEPMQRYHWTVLPQGMKNSPTICQIYVARALSGVREQYPQILIYHYMDDILIAGASVDNIQLVVKDTVQALQKFGLQVAPEKVQKELPWRYLGWKIMEHAVEPQRVALKWEVSTLNDVQRILGAINWVRPLLGITNDTLQPLFDLLRGDSALDSKRILTPEAKEALAHIEQAIQSRQAHRVHDGYGLQLYIINTITQPLALLGQWVATNNDPLLLIEWVFLPYQPVKTITTRVEMFAMLIRKGRKRAVQLRGEEVHTIYIPLTKEHLDWSLANSIPLQTALLGYGGTLSIHMPAHKLFMTFKDIEIVARPRCSPVPVSGIPVFTDGSGKMGRAVIVWKEEEHWKEEIHVFQGTPQIVELVAVIKAFQKWSEPLNIVTDSQYVCGVVQRLEKAWLKHVNNEQLFSLFKQLWYELNRRQNDFYVLHTRSHTNLPGFIAEGNHRADRLTAPVWATPVPQTIKQAQLSHEFFHQSAKALRKQFGLSWDTARAIVRACPDCQSFAAVRQTGVNPRGLYALQLWQTDVIHIAEFGRQKWVHVSIDTYSGALWATAESGEKAKDVIRHWTAAFADLGVPSTIKTDNGPGYISQKTQRFLQLWGVVHVTGIPHSPQGQAIVERSHQTLKHMLEKQKGGMVGESPQVRLWKTVCTLNYLDIREAAVEQRPPIVRHFLSLGSTDKIDVSSKDVKVWVRSLQLGQWEGPYTLITWGRGYACVSTEQGPRWIPARCVRPALEKENQEDTDKPALANDMGTADADDHNSSEPHVNDNLEQ</sequence>
<evidence type="ECO:0000259" key="24">
    <source>
        <dbReference type="PROSITE" id="PS50175"/>
    </source>
</evidence>
<feature type="domain" description="Reverse transcriptase" evidence="26">
    <location>
        <begin position="424"/>
        <end position="612"/>
    </location>
</feature>
<dbReference type="EMBL" id="JAUNZN010000032">
    <property type="protein sequence ID" value="KAK4807094.1"/>
    <property type="molecule type" value="Genomic_DNA"/>
</dbReference>
<dbReference type="PROSITE" id="PS50158">
    <property type="entry name" value="ZF_CCHC"/>
    <property type="match status" value="1"/>
</dbReference>
<dbReference type="GO" id="GO:0006508">
    <property type="term" value="P:proteolysis"/>
    <property type="evidence" value="ECO:0007669"/>
    <property type="project" value="UniProtKB-KW"/>
</dbReference>
<dbReference type="PROSITE" id="PS50175">
    <property type="entry name" value="ASP_PROT_RETROV"/>
    <property type="match status" value="1"/>
</dbReference>
<evidence type="ECO:0000259" key="27">
    <source>
        <dbReference type="PROSITE" id="PS50879"/>
    </source>
</evidence>
<keyword evidence="5" id="KW-0548">Nucleotidyltransferase</keyword>
<dbReference type="Pfam" id="PF00075">
    <property type="entry name" value="RNase_H"/>
    <property type="match status" value="1"/>
</dbReference>
<comment type="similarity">
    <text evidence="2">Belongs to the beta type-B retroviral polymerase family. HERV class-II K(HML-2) pol subfamily.</text>
</comment>
<protein>
    <submittedName>
        <fullName evidence="30">Uncharacterized protein</fullName>
    </submittedName>
</protein>
<dbReference type="PANTHER" id="PTHR41694">
    <property type="entry name" value="ENDOGENOUS RETROVIRUS GROUP K MEMBER POL PROTEIN"/>
    <property type="match status" value="1"/>
</dbReference>
<dbReference type="GO" id="GO:0075523">
    <property type="term" value="P:viral translational frameshifting"/>
    <property type="evidence" value="ECO:0007669"/>
    <property type="project" value="UniProtKB-KW"/>
</dbReference>
<dbReference type="GO" id="GO:0008270">
    <property type="term" value="F:zinc ion binding"/>
    <property type="evidence" value="ECO:0007669"/>
    <property type="project" value="UniProtKB-KW"/>
</dbReference>
<evidence type="ECO:0000256" key="21">
    <source>
        <dbReference type="PROSITE-ProRule" id="PRU00506"/>
    </source>
</evidence>
<evidence type="ECO:0000259" key="28">
    <source>
        <dbReference type="PROSITE" id="PS50994"/>
    </source>
</evidence>
<evidence type="ECO:0000256" key="22">
    <source>
        <dbReference type="SAM" id="MobiDB-lite"/>
    </source>
</evidence>
<dbReference type="GO" id="GO:0006310">
    <property type="term" value="P:DNA recombination"/>
    <property type="evidence" value="ECO:0007669"/>
    <property type="project" value="UniProtKB-KW"/>
</dbReference>
<dbReference type="InterPro" id="IPR001037">
    <property type="entry name" value="Integrase_C_retrovir"/>
</dbReference>
<dbReference type="PROSITE" id="PS51027">
    <property type="entry name" value="INTEGRASE_DBD"/>
    <property type="match status" value="1"/>
</dbReference>
<evidence type="ECO:0000256" key="2">
    <source>
        <dbReference type="ARBA" id="ARBA00010879"/>
    </source>
</evidence>
<dbReference type="InterPro" id="IPR018061">
    <property type="entry name" value="Retropepsins"/>
</dbReference>
<dbReference type="Proteomes" id="UP001333110">
    <property type="component" value="Unassembled WGS sequence"/>
</dbReference>
<evidence type="ECO:0000259" key="25">
    <source>
        <dbReference type="PROSITE" id="PS50876"/>
    </source>
</evidence>
<dbReference type="SUPFAM" id="SSF56672">
    <property type="entry name" value="DNA/RNA polymerases"/>
    <property type="match status" value="1"/>
</dbReference>
<comment type="function">
    <text evidence="1">Catalyzes viral DNA integration into the host chromosome, by performing a series of DNA cutting and joining reactions.</text>
</comment>
<dbReference type="Gene3D" id="4.10.60.10">
    <property type="entry name" value="Zinc finger, CCHC-type"/>
    <property type="match status" value="1"/>
</dbReference>
<dbReference type="GO" id="GO:0035613">
    <property type="term" value="F:RNA stem-loop binding"/>
    <property type="evidence" value="ECO:0007669"/>
    <property type="project" value="TreeGrafter"/>
</dbReference>
<dbReference type="PROSITE" id="PS50878">
    <property type="entry name" value="RT_POL"/>
    <property type="match status" value="1"/>
</dbReference>
<dbReference type="GO" id="GO:0004190">
    <property type="term" value="F:aspartic-type endopeptidase activity"/>
    <property type="evidence" value="ECO:0007669"/>
    <property type="project" value="UniProtKB-KW"/>
</dbReference>
<dbReference type="Pfam" id="PF00077">
    <property type="entry name" value="RVP"/>
    <property type="match status" value="1"/>
</dbReference>
<dbReference type="Pfam" id="PF06817">
    <property type="entry name" value="RVT_thumb"/>
    <property type="match status" value="1"/>
</dbReference>
<evidence type="ECO:0000256" key="7">
    <source>
        <dbReference type="ARBA" id="ARBA00022723"/>
    </source>
</evidence>
<feature type="domain" description="Peptidase A2" evidence="24">
    <location>
        <begin position="303"/>
        <end position="378"/>
    </location>
</feature>
<dbReference type="InterPro" id="IPR043502">
    <property type="entry name" value="DNA/RNA_pol_sf"/>
</dbReference>
<dbReference type="CDD" id="cd01645">
    <property type="entry name" value="RT_Rtv"/>
    <property type="match status" value="1"/>
</dbReference>
<dbReference type="InterPro" id="IPR017856">
    <property type="entry name" value="Integrase-like_N"/>
</dbReference>
<keyword evidence="8" id="KW-0064">Aspartyl protease</keyword>
<dbReference type="InterPro" id="IPR021109">
    <property type="entry name" value="Peptidase_aspartic_dom_sf"/>
</dbReference>
<dbReference type="Gene3D" id="1.10.1200.30">
    <property type="match status" value="1"/>
</dbReference>
<keyword evidence="16" id="KW-0695">RNA-directed DNA polymerase</keyword>
<accession>A0AAN7RHQ0</accession>
<keyword evidence="7" id="KW-0479">Metal-binding</keyword>
<evidence type="ECO:0000256" key="15">
    <source>
        <dbReference type="ARBA" id="ARBA00022908"/>
    </source>
</evidence>
<keyword evidence="19" id="KW-0233">DNA recombination</keyword>
<dbReference type="Gene3D" id="3.10.10.10">
    <property type="entry name" value="HIV Type 1 Reverse Transcriptase, subunit A, domain 1"/>
    <property type="match status" value="1"/>
</dbReference>
<feature type="compositionally biased region" description="Polar residues" evidence="22">
    <location>
        <begin position="140"/>
        <end position="153"/>
    </location>
</feature>
<dbReference type="CDD" id="cd07557">
    <property type="entry name" value="trimeric_dUTPase"/>
    <property type="match status" value="1"/>
</dbReference>
<dbReference type="SUPFAM" id="SSF47353">
    <property type="entry name" value="Retrovirus capsid dimerization domain-like"/>
    <property type="match status" value="1"/>
</dbReference>
<dbReference type="Pfam" id="PF00665">
    <property type="entry name" value="rve"/>
    <property type="match status" value="1"/>
</dbReference>
<evidence type="ECO:0000256" key="11">
    <source>
        <dbReference type="ARBA" id="ARBA00022771"/>
    </source>
</evidence>
<dbReference type="Gene3D" id="1.10.10.200">
    <property type="match status" value="1"/>
</dbReference>
<dbReference type="Pfam" id="PF00692">
    <property type="entry name" value="dUTPase"/>
    <property type="match status" value="1"/>
</dbReference>
<feature type="domain" description="CCHC-type" evidence="23">
    <location>
        <begin position="83"/>
        <end position="98"/>
    </location>
</feature>
<dbReference type="InterPro" id="IPR036862">
    <property type="entry name" value="Integrase_C_dom_sf_retrovir"/>
</dbReference>
<dbReference type="Pfam" id="PF14787">
    <property type="entry name" value="zf-CCHC_5"/>
    <property type="match status" value="1"/>
</dbReference>
<feature type="domain" description="RNase H type-1" evidence="27">
    <location>
        <begin position="832"/>
        <end position="967"/>
    </location>
</feature>
<dbReference type="InterPro" id="IPR029054">
    <property type="entry name" value="dUTPase-like"/>
</dbReference>
<dbReference type="SUPFAM" id="SSF46919">
    <property type="entry name" value="N-terminal Zn binding domain of HIV integrase"/>
    <property type="match status" value="1"/>
</dbReference>
<dbReference type="InterPro" id="IPR012337">
    <property type="entry name" value="RNaseH-like_sf"/>
</dbReference>
<feature type="domain" description="Integrase-type" evidence="25">
    <location>
        <begin position="972"/>
        <end position="1013"/>
    </location>
</feature>
<dbReference type="InterPro" id="IPR043128">
    <property type="entry name" value="Rev_trsase/Diguanyl_cyclase"/>
</dbReference>
<name>A0AAN7RHQ0_MYCAM</name>
<dbReference type="SUPFAM" id="SSF57756">
    <property type="entry name" value="Retrovirus zinc finger-like domains"/>
    <property type="match status" value="1"/>
</dbReference>
<keyword evidence="17" id="KW-0239">DNA-directed DNA polymerase</keyword>
<dbReference type="SUPFAM" id="SSF50630">
    <property type="entry name" value="Acid proteases"/>
    <property type="match status" value="1"/>
</dbReference>
<feature type="region of interest" description="Disordered" evidence="22">
    <location>
        <begin position="130"/>
        <end position="159"/>
    </location>
</feature>
<dbReference type="Gene3D" id="3.30.420.10">
    <property type="entry name" value="Ribonuclease H-like superfamily/Ribonuclease H"/>
    <property type="match status" value="2"/>
</dbReference>
<dbReference type="GO" id="GO:0003887">
    <property type="term" value="F:DNA-directed DNA polymerase activity"/>
    <property type="evidence" value="ECO:0007669"/>
    <property type="project" value="UniProtKB-KW"/>
</dbReference>
<dbReference type="GO" id="GO:0003964">
    <property type="term" value="F:RNA-directed DNA polymerase activity"/>
    <property type="evidence" value="ECO:0007669"/>
    <property type="project" value="UniProtKB-KW"/>
</dbReference>
<reference evidence="30 31" key="1">
    <citation type="journal article" date="2023" name="J. Hered.">
        <title>Chromosome-level genome of the wood stork (Mycteria americana) provides insight into avian chromosome evolution.</title>
        <authorList>
            <person name="Flamio R. Jr."/>
            <person name="Ramstad K.M."/>
        </authorList>
    </citation>
    <scope>NUCLEOTIDE SEQUENCE [LARGE SCALE GENOMIC DNA]</scope>
    <source>
        <strain evidence="30">JAX WOST 10</strain>
    </source>
</reference>
<dbReference type="InterPro" id="IPR000477">
    <property type="entry name" value="RT_dom"/>
</dbReference>
<feature type="compositionally biased region" description="Basic and acidic residues" evidence="22">
    <location>
        <begin position="1245"/>
        <end position="1255"/>
    </location>
</feature>
<dbReference type="InterPro" id="IPR001969">
    <property type="entry name" value="Aspartic_peptidase_AS"/>
</dbReference>
<evidence type="ECO:0000256" key="19">
    <source>
        <dbReference type="ARBA" id="ARBA00023172"/>
    </source>
</evidence>
<keyword evidence="12" id="KW-0378">Hydrolase</keyword>
<dbReference type="InterPro" id="IPR001584">
    <property type="entry name" value="Integrase_cat-core"/>
</dbReference>
<dbReference type="Pfam" id="PF00078">
    <property type="entry name" value="RVT_1"/>
    <property type="match status" value="1"/>
</dbReference>
<feature type="region of interest" description="Disordered" evidence="22">
    <location>
        <begin position="1245"/>
        <end position="1283"/>
    </location>
</feature>
<dbReference type="SUPFAM" id="SSF51283">
    <property type="entry name" value="dUTPase-like"/>
    <property type="match status" value="1"/>
</dbReference>
<keyword evidence="14" id="KW-0694">RNA-binding</keyword>
<comment type="caution">
    <text evidence="30">The sequence shown here is derived from an EMBL/GenBank/DDBJ whole genome shotgun (WGS) entry which is preliminary data.</text>
</comment>
<keyword evidence="15" id="KW-0229">DNA integration</keyword>
<evidence type="ECO:0000256" key="12">
    <source>
        <dbReference type="ARBA" id="ARBA00022801"/>
    </source>
</evidence>
<dbReference type="GO" id="GO:0003677">
    <property type="term" value="F:DNA binding"/>
    <property type="evidence" value="ECO:0007669"/>
    <property type="project" value="UniProtKB-KW"/>
</dbReference>
<feature type="domain" description="Integrase catalytic" evidence="28">
    <location>
        <begin position="1021"/>
        <end position="1186"/>
    </location>
</feature>
<evidence type="ECO:0000256" key="1">
    <source>
        <dbReference type="ARBA" id="ARBA00003235"/>
    </source>
</evidence>
<evidence type="ECO:0000256" key="4">
    <source>
        <dbReference type="ARBA" id="ARBA00022679"/>
    </source>
</evidence>
<dbReference type="GO" id="GO:0015074">
    <property type="term" value="P:DNA integration"/>
    <property type="evidence" value="ECO:0007669"/>
    <property type="project" value="UniProtKB-KW"/>
</dbReference>
<dbReference type="GO" id="GO:0004523">
    <property type="term" value="F:RNA-DNA hybrid ribonuclease activity"/>
    <property type="evidence" value="ECO:0007669"/>
    <property type="project" value="InterPro"/>
</dbReference>
<keyword evidence="3" id="KW-0645">Protease</keyword>
<dbReference type="InterPro" id="IPR036397">
    <property type="entry name" value="RNaseH_sf"/>
</dbReference>
<gene>
    <name evidence="30" type="ORF">QYF61_018435</name>
</gene>
<dbReference type="InterPro" id="IPR036157">
    <property type="entry name" value="dUTPase-like_sf"/>
</dbReference>
<evidence type="ECO:0000256" key="3">
    <source>
        <dbReference type="ARBA" id="ARBA00022670"/>
    </source>
</evidence>
<evidence type="ECO:0000256" key="14">
    <source>
        <dbReference type="ARBA" id="ARBA00022884"/>
    </source>
</evidence>
<feature type="domain" description="Integrase-type" evidence="29">
    <location>
        <begin position="1199"/>
        <end position="1246"/>
    </location>
</feature>
<keyword evidence="4" id="KW-0808">Transferase</keyword>
<dbReference type="Pfam" id="PF19317">
    <property type="entry name" value="Gag_p24_C"/>
    <property type="match status" value="1"/>
</dbReference>
<dbReference type="CDD" id="cd05482">
    <property type="entry name" value="HIV_retropepsin_like"/>
    <property type="match status" value="1"/>
</dbReference>
<proteinExistence type="inferred from homology"/>
<dbReference type="InterPro" id="IPR045345">
    <property type="entry name" value="Gag_p24_C"/>
</dbReference>
<dbReference type="InterPro" id="IPR010661">
    <property type="entry name" value="RVT_thumb"/>
</dbReference>
<evidence type="ECO:0000256" key="9">
    <source>
        <dbReference type="ARBA" id="ARBA00022758"/>
    </source>
</evidence>
<keyword evidence="31" id="KW-1185">Reference proteome</keyword>
<dbReference type="PROSITE" id="PS50879">
    <property type="entry name" value="RNASE_H_1"/>
    <property type="match status" value="1"/>
</dbReference>
<dbReference type="InterPro" id="IPR036875">
    <property type="entry name" value="Znf_CCHC_sf"/>
</dbReference>
<dbReference type="InterPro" id="IPR001878">
    <property type="entry name" value="Znf_CCHC"/>
</dbReference>
<evidence type="ECO:0000259" key="23">
    <source>
        <dbReference type="PROSITE" id="PS50158"/>
    </source>
</evidence>
<organism evidence="30 31">
    <name type="scientific">Mycteria americana</name>
    <name type="common">Wood stork</name>
    <dbReference type="NCBI Taxonomy" id="33587"/>
    <lineage>
        <taxon>Eukaryota</taxon>
        <taxon>Metazoa</taxon>
        <taxon>Chordata</taxon>
        <taxon>Craniata</taxon>
        <taxon>Vertebrata</taxon>
        <taxon>Euteleostomi</taxon>
        <taxon>Archelosauria</taxon>
        <taxon>Archosauria</taxon>
        <taxon>Dinosauria</taxon>
        <taxon>Saurischia</taxon>
        <taxon>Theropoda</taxon>
        <taxon>Coelurosauria</taxon>
        <taxon>Aves</taxon>
        <taxon>Neognathae</taxon>
        <taxon>Neoaves</taxon>
        <taxon>Aequornithes</taxon>
        <taxon>Ciconiiformes</taxon>
        <taxon>Ciconiidae</taxon>
        <taxon>Mycteria</taxon>
    </lineage>
</organism>
<dbReference type="Gene3D" id="2.40.70.10">
    <property type="entry name" value="Acid Proteases"/>
    <property type="match status" value="1"/>
</dbReference>
<dbReference type="Pfam" id="PF02022">
    <property type="entry name" value="Integrase_Zn"/>
    <property type="match status" value="1"/>
</dbReference>
<keyword evidence="13" id="KW-0862">Zinc</keyword>
<evidence type="ECO:0000256" key="18">
    <source>
        <dbReference type="ARBA" id="ARBA00023125"/>
    </source>
</evidence>
<dbReference type="InterPro" id="IPR001995">
    <property type="entry name" value="Peptidase_A2_cat"/>
</dbReference>
<evidence type="ECO:0000313" key="30">
    <source>
        <dbReference type="EMBL" id="KAK4807094.1"/>
    </source>
</evidence>
<dbReference type="Gene3D" id="2.70.40.10">
    <property type="match status" value="1"/>
</dbReference>
<keyword evidence="6" id="KW-0540">Nuclease</keyword>
<keyword evidence="9" id="KW-0688">Ribosomal frameshifting</keyword>
<evidence type="ECO:0000256" key="10">
    <source>
        <dbReference type="ARBA" id="ARBA00022759"/>
    </source>
</evidence>
<keyword evidence="11 20" id="KW-0863">Zinc-finger</keyword>
<evidence type="ECO:0000256" key="5">
    <source>
        <dbReference type="ARBA" id="ARBA00022695"/>
    </source>
</evidence>
<evidence type="ECO:0000259" key="26">
    <source>
        <dbReference type="PROSITE" id="PS50878"/>
    </source>
</evidence>